<dbReference type="OrthoDB" id="9816072at2"/>
<proteinExistence type="inferred from homology"/>
<dbReference type="eggNOG" id="COG2813">
    <property type="taxonomic scope" value="Bacteria"/>
</dbReference>
<dbReference type="CDD" id="cd02440">
    <property type="entry name" value="AdoMet_MTases"/>
    <property type="match status" value="1"/>
</dbReference>
<evidence type="ECO:0000256" key="4">
    <source>
        <dbReference type="ARBA" id="ARBA00022679"/>
    </source>
</evidence>
<evidence type="ECO:0000259" key="8">
    <source>
        <dbReference type="Pfam" id="PF08468"/>
    </source>
</evidence>
<evidence type="ECO:0000256" key="6">
    <source>
        <dbReference type="HAMAP-Rule" id="MF_01862"/>
    </source>
</evidence>
<comment type="subcellular location">
    <subcellularLocation>
        <location evidence="6">Cytoplasm</location>
    </subcellularLocation>
</comment>
<feature type="domain" description="Methyltransferase small N-terminal" evidence="8">
    <location>
        <begin position="6"/>
        <end position="162"/>
    </location>
</feature>
<dbReference type="AlphaFoldDB" id="A0A0A7EHE4"/>
<dbReference type="Pfam" id="PF05175">
    <property type="entry name" value="MTS"/>
    <property type="match status" value="1"/>
</dbReference>
<comment type="function">
    <text evidence="6">Specifically methylates the guanine in position 1207 of 16S rRNA in the 30S particle.</text>
</comment>
<dbReference type="InterPro" id="IPR002052">
    <property type="entry name" value="DNA_methylase_N6_adenine_CS"/>
</dbReference>
<dbReference type="EMBL" id="CP009888">
    <property type="protein sequence ID" value="AIY65973.1"/>
    <property type="molecule type" value="Genomic_DNA"/>
</dbReference>
<keyword evidence="3 6" id="KW-0489">Methyltransferase</keyword>
<dbReference type="InterPro" id="IPR046977">
    <property type="entry name" value="RsmC/RlmG"/>
</dbReference>
<organism evidence="9 10">
    <name type="scientific">Pseudoalteromonas piratica</name>
    <dbReference type="NCBI Taxonomy" id="1348114"/>
    <lineage>
        <taxon>Bacteria</taxon>
        <taxon>Pseudomonadati</taxon>
        <taxon>Pseudomonadota</taxon>
        <taxon>Gammaproteobacteria</taxon>
        <taxon>Alteromonadales</taxon>
        <taxon>Pseudoalteromonadaceae</taxon>
        <taxon>Pseudoalteromonas</taxon>
    </lineage>
</organism>
<dbReference type="Gene3D" id="3.40.50.150">
    <property type="entry name" value="Vaccinia Virus protein VP39"/>
    <property type="match status" value="2"/>
</dbReference>
<dbReference type="GO" id="GO:0052914">
    <property type="term" value="F:16S rRNA (guanine(1207)-N(2))-methyltransferase activity"/>
    <property type="evidence" value="ECO:0007669"/>
    <property type="project" value="UniProtKB-EC"/>
</dbReference>
<dbReference type="PANTHER" id="PTHR47816:SF4">
    <property type="entry name" value="RIBOSOMAL RNA SMALL SUBUNIT METHYLTRANSFERASE C"/>
    <property type="match status" value="1"/>
</dbReference>
<dbReference type="HOGENOM" id="CLU_049581_0_0_6"/>
<dbReference type="RefSeq" id="WP_038642372.1">
    <property type="nucleotide sequence ID" value="NZ_CP009888.1"/>
</dbReference>
<evidence type="ECO:0000259" key="7">
    <source>
        <dbReference type="Pfam" id="PF05175"/>
    </source>
</evidence>
<evidence type="ECO:0000256" key="3">
    <source>
        <dbReference type="ARBA" id="ARBA00022603"/>
    </source>
</evidence>
<comment type="similarity">
    <text evidence="6">Belongs to the methyltransferase superfamily. RsmC family.</text>
</comment>
<dbReference type="STRING" id="1348114.OM33_13225"/>
<dbReference type="GO" id="GO:0005737">
    <property type="term" value="C:cytoplasm"/>
    <property type="evidence" value="ECO:0007669"/>
    <property type="project" value="UniProtKB-SubCell"/>
</dbReference>
<evidence type="ECO:0000313" key="10">
    <source>
        <dbReference type="Proteomes" id="UP000030341"/>
    </source>
</evidence>
<protein>
    <recommendedName>
        <fullName evidence="6">Ribosomal RNA small subunit methyltransferase C</fullName>
        <ecNumber evidence="6">2.1.1.172</ecNumber>
    </recommendedName>
    <alternativeName>
        <fullName evidence="6">16S rRNA m2G1207 methyltransferase</fullName>
    </alternativeName>
    <alternativeName>
        <fullName evidence="6">rRNA (guanine-N(2)-)-methyltransferase RsmC</fullName>
    </alternativeName>
</protein>
<dbReference type="InterPro" id="IPR007848">
    <property type="entry name" value="Small_mtfrase_dom"/>
</dbReference>
<dbReference type="PROSITE" id="PS00092">
    <property type="entry name" value="N6_MTASE"/>
    <property type="match status" value="1"/>
</dbReference>
<evidence type="ECO:0000256" key="5">
    <source>
        <dbReference type="ARBA" id="ARBA00022691"/>
    </source>
</evidence>
<dbReference type="HAMAP" id="MF_01862">
    <property type="entry name" value="16SrRNA_methyltr_C"/>
    <property type="match status" value="1"/>
</dbReference>
<dbReference type="GO" id="GO:0003676">
    <property type="term" value="F:nucleic acid binding"/>
    <property type="evidence" value="ECO:0007669"/>
    <property type="project" value="InterPro"/>
</dbReference>
<evidence type="ECO:0000256" key="1">
    <source>
        <dbReference type="ARBA" id="ARBA00022490"/>
    </source>
</evidence>
<evidence type="ECO:0000313" key="9">
    <source>
        <dbReference type="EMBL" id="AIY65973.1"/>
    </source>
</evidence>
<keyword evidence="1 6" id="KW-0963">Cytoplasm</keyword>
<dbReference type="PANTHER" id="PTHR47816">
    <property type="entry name" value="RIBOSOMAL RNA SMALL SUBUNIT METHYLTRANSFERASE C"/>
    <property type="match status" value="1"/>
</dbReference>
<dbReference type="InterPro" id="IPR013675">
    <property type="entry name" value="Mtase_sm_N"/>
</dbReference>
<evidence type="ECO:0000256" key="2">
    <source>
        <dbReference type="ARBA" id="ARBA00022552"/>
    </source>
</evidence>
<name>A0A0A7EHE4_9GAMM</name>
<gene>
    <name evidence="6" type="primary">rsmC</name>
    <name evidence="9" type="ORF">OM33_13225</name>
</gene>
<reference evidence="9 10" key="1">
    <citation type="submission" date="2014-11" db="EMBL/GenBank/DDBJ databases">
        <title>Complete Genome Sequence of Pseudoalteromonas sp. Strain OCN003 Isolated from Kaneohe Bay, Oahu, Hawaii.</title>
        <authorList>
            <person name="Beurmann S."/>
            <person name="Videau P."/>
            <person name="Ushijima B."/>
            <person name="Smith A.M."/>
            <person name="Aeby G.S."/>
            <person name="Callahan S.M."/>
            <person name="Belcaid M."/>
        </authorList>
    </citation>
    <scope>NUCLEOTIDE SEQUENCE [LARGE SCALE GENOMIC DNA]</scope>
    <source>
        <strain evidence="9 10">OCN003</strain>
    </source>
</reference>
<sequence length="340" mass="36989">MLSAASQVLIRNQEYLEAESVLLVNHLNDGFAEQLCTLYPNAKITAFTSILTNQADAKHANFEQVVAAELPQGPFDLVVLYYPKAKAEAQMLLDNIRAISTDSTRLLVVGENKGGVKSAIKQLKDDAQFSRKVDSARHCSLFQFSGLALNPDFQLANYAKQFEINVAGTPLSLVTLPGVFSHGELDKGTEILLETIKLNNPKRLLDFATGCGVISTFLAKHNSQCQIVASDVSALALAAAQLTFAQNGVHAELKLADGISSIDAKFDYIVSNPPFHTGLATNYDITQLFIADAKKRLNKHGELLIVANSFLPYADALTSEFGSFKKLEDNKKFTIYSATA</sequence>
<dbReference type="InterPro" id="IPR029063">
    <property type="entry name" value="SAM-dependent_MTases_sf"/>
</dbReference>
<keyword evidence="10" id="KW-1185">Reference proteome</keyword>
<keyword evidence="5 6" id="KW-0949">S-adenosyl-L-methionine</keyword>
<feature type="domain" description="Methyltransferase small" evidence="7">
    <location>
        <begin position="172"/>
        <end position="337"/>
    </location>
</feature>
<dbReference type="Pfam" id="PF08468">
    <property type="entry name" value="MTS_N"/>
    <property type="match status" value="1"/>
</dbReference>
<dbReference type="EC" id="2.1.1.172" evidence="6"/>
<dbReference type="InterPro" id="IPR023543">
    <property type="entry name" value="rRNA_ssu_MeTfrase_C"/>
</dbReference>
<dbReference type="Proteomes" id="UP000030341">
    <property type="component" value="Chromosome 1"/>
</dbReference>
<keyword evidence="4 6" id="KW-0808">Transferase</keyword>
<keyword evidence="2 6" id="KW-0698">rRNA processing</keyword>
<comment type="subunit">
    <text evidence="6">Monomer.</text>
</comment>
<accession>A0A0A7EHE4</accession>
<comment type="catalytic activity">
    <reaction evidence="6">
        <text>guanosine(1207) in 16S rRNA + S-adenosyl-L-methionine = N(2)-methylguanosine(1207) in 16S rRNA + S-adenosyl-L-homocysteine + H(+)</text>
        <dbReference type="Rhea" id="RHEA:42736"/>
        <dbReference type="Rhea" id="RHEA-COMP:10213"/>
        <dbReference type="Rhea" id="RHEA-COMP:10214"/>
        <dbReference type="ChEBI" id="CHEBI:15378"/>
        <dbReference type="ChEBI" id="CHEBI:57856"/>
        <dbReference type="ChEBI" id="CHEBI:59789"/>
        <dbReference type="ChEBI" id="CHEBI:74269"/>
        <dbReference type="ChEBI" id="CHEBI:74481"/>
        <dbReference type="EC" id="2.1.1.172"/>
    </reaction>
</comment>
<dbReference type="KEGG" id="pseo:OM33_13225"/>
<dbReference type="SUPFAM" id="SSF53335">
    <property type="entry name" value="S-adenosyl-L-methionine-dependent methyltransferases"/>
    <property type="match status" value="1"/>
</dbReference>